<keyword evidence="2" id="KW-1185">Reference proteome</keyword>
<organism evidence="1 2">
    <name type="scientific">Stieleria neptunia</name>
    <dbReference type="NCBI Taxonomy" id="2527979"/>
    <lineage>
        <taxon>Bacteria</taxon>
        <taxon>Pseudomonadati</taxon>
        <taxon>Planctomycetota</taxon>
        <taxon>Planctomycetia</taxon>
        <taxon>Pirellulales</taxon>
        <taxon>Pirellulaceae</taxon>
        <taxon>Stieleria</taxon>
    </lineage>
</organism>
<protein>
    <submittedName>
        <fullName evidence="1">Uncharacterized protein</fullName>
    </submittedName>
</protein>
<dbReference type="EMBL" id="CP037423">
    <property type="protein sequence ID" value="QDV46995.1"/>
    <property type="molecule type" value="Genomic_DNA"/>
</dbReference>
<sequence>MPPEAGTIFWRQGVGHAVRDEWHAQHALLTAELAGGAGGDGKQDAYPTLSLERIVLYWTGTSRLVLPSNPLAADAL</sequence>
<name>A0A518I1L6_9BACT</name>
<evidence type="ECO:0000313" key="2">
    <source>
        <dbReference type="Proteomes" id="UP000319004"/>
    </source>
</evidence>
<gene>
    <name evidence="1" type="ORF">Enr13x_69040</name>
</gene>
<dbReference type="KEGG" id="snep:Enr13x_69040"/>
<dbReference type="AlphaFoldDB" id="A0A518I1L6"/>
<reference evidence="1 2" key="1">
    <citation type="submission" date="2019-03" db="EMBL/GenBank/DDBJ databases">
        <title>Deep-cultivation of Planctomycetes and their phenomic and genomic characterization uncovers novel biology.</title>
        <authorList>
            <person name="Wiegand S."/>
            <person name="Jogler M."/>
            <person name="Boedeker C."/>
            <person name="Pinto D."/>
            <person name="Vollmers J."/>
            <person name="Rivas-Marin E."/>
            <person name="Kohn T."/>
            <person name="Peeters S.H."/>
            <person name="Heuer A."/>
            <person name="Rast P."/>
            <person name="Oberbeckmann S."/>
            <person name="Bunk B."/>
            <person name="Jeske O."/>
            <person name="Meyerdierks A."/>
            <person name="Storesund J.E."/>
            <person name="Kallscheuer N."/>
            <person name="Luecker S."/>
            <person name="Lage O.M."/>
            <person name="Pohl T."/>
            <person name="Merkel B.J."/>
            <person name="Hornburger P."/>
            <person name="Mueller R.-W."/>
            <person name="Bruemmer F."/>
            <person name="Labrenz M."/>
            <person name="Spormann A.M."/>
            <person name="Op den Camp H."/>
            <person name="Overmann J."/>
            <person name="Amann R."/>
            <person name="Jetten M.S.M."/>
            <person name="Mascher T."/>
            <person name="Medema M.H."/>
            <person name="Devos D.P."/>
            <person name="Kaster A.-K."/>
            <person name="Ovreas L."/>
            <person name="Rohde M."/>
            <person name="Galperin M.Y."/>
            <person name="Jogler C."/>
        </authorList>
    </citation>
    <scope>NUCLEOTIDE SEQUENCE [LARGE SCALE GENOMIC DNA]</scope>
    <source>
        <strain evidence="1 2">Enr13</strain>
    </source>
</reference>
<accession>A0A518I1L6</accession>
<proteinExistence type="predicted"/>
<dbReference type="Proteomes" id="UP000319004">
    <property type="component" value="Chromosome"/>
</dbReference>
<evidence type="ECO:0000313" key="1">
    <source>
        <dbReference type="EMBL" id="QDV46995.1"/>
    </source>
</evidence>